<evidence type="ECO:0000313" key="10">
    <source>
        <dbReference type="EMBL" id="SFC37737.1"/>
    </source>
</evidence>
<dbReference type="OrthoDB" id="9808686at2"/>
<dbReference type="EMBL" id="FOLE01000005">
    <property type="protein sequence ID" value="SFC37737.1"/>
    <property type="molecule type" value="Genomic_DNA"/>
</dbReference>
<keyword evidence="7 8" id="KW-0472">Membrane</keyword>
<evidence type="ECO:0000256" key="4">
    <source>
        <dbReference type="ARBA" id="ARBA00022475"/>
    </source>
</evidence>
<protein>
    <submittedName>
        <fullName evidence="10">ABC-2 type transport system permease protein</fullName>
    </submittedName>
</protein>
<evidence type="ECO:0000256" key="6">
    <source>
        <dbReference type="ARBA" id="ARBA00022989"/>
    </source>
</evidence>
<dbReference type="GO" id="GO:0140359">
    <property type="term" value="F:ABC-type transporter activity"/>
    <property type="evidence" value="ECO:0007669"/>
    <property type="project" value="InterPro"/>
</dbReference>
<gene>
    <name evidence="10" type="ORF">SAMN05421780_10533</name>
</gene>
<dbReference type="STRING" id="927664.SAMN05421780_10533"/>
<dbReference type="Gene3D" id="3.40.1710.10">
    <property type="entry name" value="abc type-2 transporter like domain"/>
    <property type="match status" value="1"/>
</dbReference>
<dbReference type="AlphaFoldDB" id="A0A1I1INA8"/>
<evidence type="ECO:0000313" key="11">
    <source>
        <dbReference type="Proteomes" id="UP000199514"/>
    </source>
</evidence>
<feature type="transmembrane region" description="Helical" evidence="8">
    <location>
        <begin position="228"/>
        <end position="249"/>
    </location>
</feature>
<keyword evidence="3" id="KW-0813">Transport</keyword>
<feature type="transmembrane region" description="Helical" evidence="8">
    <location>
        <begin position="255"/>
        <end position="275"/>
    </location>
</feature>
<dbReference type="InterPro" id="IPR047817">
    <property type="entry name" value="ABC2_TM_bact-type"/>
</dbReference>
<reference evidence="10 11" key="1">
    <citation type="submission" date="2016-10" db="EMBL/GenBank/DDBJ databases">
        <authorList>
            <person name="de Groot N.N."/>
        </authorList>
    </citation>
    <scope>NUCLEOTIDE SEQUENCE [LARGE SCALE GENOMIC DNA]</scope>
    <source>
        <strain evidence="10 11">DSM 6793</strain>
    </source>
</reference>
<dbReference type="PANTHER" id="PTHR30294">
    <property type="entry name" value="MEMBRANE COMPONENT OF ABC TRANSPORTER YHHJ-RELATED"/>
    <property type="match status" value="1"/>
</dbReference>
<evidence type="ECO:0000256" key="1">
    <source>
        <dbReference type="ARBA" id="ARBA00004651"/>
    </source>
</evidence>
<keyword evidence="5 8" id="KW-0812">Transmembrane</keyword>
<feature type="transmembrane region" description="Helical" evidence="8">
    <location>
        <begin position="344"/>
        <end position="363"/>
    </location>
</feature>
<evidence type="ECO:0000256" key="7">
    <source>
        <dbReference type="ARBA" id="ARBA00023136"/>
    </source>
</evidence>
<dbReference type="PROSITE" id="PS51012">
    <property type="entry name" value="ABC_TM2"/>
    <property type="match status" value="1"/>
</dbReference>
<organism evidence="10 11">
    <name type="scientific">Flexibacter flexilis DSM 6793</name>
    <dbReference type="NCBI Taxonomy" id="927664"/>
    <lineage>
        <taxon>Bacteria</taxon>
        <taxon>Pseudomonadati</taxon>
        <taxon>Bacteroidota</taxon>
        <taxon>Cytophagia</taxon>
        <taxon>Cytophagales</taxon>
        <taxon>Flexibacteraceae</taxon>
        <taxon>Flexibacter</taxon>
    </lineage>
</organism>
<keyword evidence="11" id="KW-1185">Reference proteome</keyword>
<keyword evidence="4" id="KW-1003">Cell membrane</keyword>
<comment type="subcellular location">
    <subcellularLocation>
        <location evidence="1">Cell membrane</location>
        <topology evidence="1">Multi-pass membrane protein</topology>
    </subcellularLocation>
</comment>
<name>A0A1I1INA8_9BACT</name>
<sequence length="371" mass="41120">MKQLLVFIRKEFYHVFRDRRTLLIMFGLPVVEILLFGFALTNEVKNVNTVIVDASDDVHTRQIISKIRGSAYFTVQRQTPALSAQDIQAALRQGQTKCVLVFGQHFGQDLQALGKAQVQIVADGSDPNTAKTIVNYLNAIIADYQSRLNAQAAKPAYMIVPQSRMLYNETATDALNFVPGVLAYVLMIVCTALTSVSVVREKELGTMEILLVSPFNPLLVLVAKAVPYLLLSLCNFTLILVLSVFVLGVPIQGSIVLLLVVSMLFIATCLSWGLVISNLTNSQQTALLISMFVMMLPTLIFTGFMFPLENMPLPLQVVSNLVPARWYYEAVKAVMIKGLGLAYVWKQMLILSVMTVVLLGLALKNFKIRLT</sequence>
<dbReference type="Pfam" id="PF12698">
    <property type="entry name" value="ABC2_membrane_3"/>
    <property type="match status" value="1"/>
</dbReference>
<evidence type="ECO:0000256" key="5">
    <source>
        <dbReference type="ARBA" id="ARBA00022692"/>
    </source>
</evidence>
<evidence type="ECO:0000256" key="2">
    <source>
        <dbReference type="ARBA" id="ARBA00007783"/>
    </source>
</evidence>
<feature type="domain" description="ABC transmembrane type-2" evidence="9">
    <location>
        <begin position="141"/>
        <end position="369"/>
    </location>
</feature>
<evidence type="ECO:0000256" key="8">
    <source>
        <dbReference type="SAM" id="Phobius"/>
    </source>
</evidence>
<comment type="similarity">
    <text evidence="2">Belongs to the ABC-2 integral membrane protein family.</text>
</comment>
<dbReference type="GO" id="GO:0005886">
    <property type="term" value="C:plasma membrane"/>
    <property type="evidence" value="ECO:0007669"/>
    <property type="project" value="UniProtKB-SubCell"/>
</dbReference>
<feature type="transmembrane region" description="Helical" evidence="8">
    <location>
        <begin position="21"/>
        <end position="40"/>
    </location>
</feature>
<dbReference type="RefSeq" id="WP_091511419.1">
    <property type="nucleotide sequence ID" value="NZ_FOLE01000005.1"/>
</dbReference>
<evidence type="ECO:0000259" key="9">
    <source>
        <dbReference type="PROSITE" id="PS51012"/>
    </source>
</evidence>
<feature type="transmembrane region" description="Helical" evidence="8">
    <location>
        <begin position="177"/>
        <end position="199"/>
    </location>
</feature>
<evidence type="ECO:0000256" key="3">
    <source>
        <dbReference type="ARBA" id="ARBA00022448"/>
    </source>
</evidence>
<dbReference type="Proteomes" id="UP000199514">
    <property type="component" value="Unassembled WGS sequence"/>
</dbReference>
<dbReference type="PANTHER" id="PTHR30294:SF29">
    <property type="entry name" value="MULTIDRUG ABC TRANSPORTER PERMEASE YBHS-RELATED"/>
    <property type="match status" value="1"/>
</dbReference>
<proteinExistence type="inferred from homology"/>
<accession>A0A1I1INA8</accession>
<keyword evidence="6 8" id="KW-1133">Transmembrane helix</keyword>
<dbReference type="InterPro" id="IPR013525">
    <property type="entry name" value="ABC2_TM"/>
</dbReference>
<dbReference type="InterPro" id="IPR051449">
    <property type="entry name" value="ABC-2_transporter_component"/>
</dbReference>
<feature type="transmembrane region" description="Helical" evidence="8">
    <location>
        <begin position="287"/>
        <end position="306"/>
    </location>
</feature>